<dbReference type="PANTHER" id="PTHR44845:SF1">
    <property type="entry name" value="L-2-AMINOADIPATE REDUCTASE"/>
    <property type="match status" value="1"/>
</dbReference>
<dbReference type="UniPathway" id="UPA00033">
    <property type="reaction ID" value="UER00032"/>
</dbReference>
<dbReference type="InterPro" id="IPR014397">
    <property type="entry name" value="Lys2"/>
</dbReference>
<dbReference type="SUPFAM" id="SSF51735">
    <property type="entry name" value="NAD(P)-binding Rossmann-fold domains"/>
    <property type="match status" value="1"/>
</dbReference>
<dbReference type="CDD" id="cd05235">
    <property type="entry name" value="SDR_e1"/>
    <property type="match status" value="1"/>
</dbReference>
<feature type="domain" description="Carrier" evidence="19">
    <location>
        <begin position="647"/>
        <end position="727"/>
    </location>
</feature>
<comment type="cofactor">
    <cofactor evidence="1">
        <name>pantetheine 4'-phosphate</name>
        <dbReference type="ChEBI" id="CHEBI:47942"/>
    </cofactor>
</comment>
<dbReference type="InterPro" id="IPR000873">
    <property type="entry name" value="AMP-dep_synth/lig_dom"/>
</dbReference>
<dbReference type="EMBL" id="MU001631">
    <property type="protein sequence ID" value="KAF2487540.1"/>
    <property type="molecule type" value="Genomic_DNA"/>
</dbReference>
<evidence type="ECO:0000256" key="17">
    <source>
        <dbReference type="ARBA" id="ARBA00049537"/>
    </source>
</evidence>
<evidence type="ECO:0000256" key="2">
    <source>
        <dbReference type="ARBA" id="ARBA00003499"/>
    </source>
</evidence>
<dbReference type="InterPro" id="IPR010080">
    <property type="entry name" value="Thioester_reductase-like_dom"/>
</dbReference>
<protein>
    <recommendedName>
        <fullName evidence="14">Alpha-aminoadipate reductase</fullName>
        <ecNumber evidence="6">1.2.1.31</ecNumber>
        <ecNumber evidence="5">1.2.1.95</ecNumber>
    </recommendedName>
    <alternativeName>
        <fullName evidence="13">L-aminoadipate-semialdehyde dehydrogenase</fullName>
    </alternativeName>
</protein>
<dbReference type="NCBIfam" id="TIGR03443">
    <property type="entry name" value="alpha_am_amid"/>
    <property type="match status" value="1"/>
</dbReference>
<dbReference type="SUPFAM" id="SSF47336">
    <property type="entry name" value="ACP-like"/>
    <property type="match status" value="1"/>
</dbReference>
<keyword evidence="8" id="KW-0597">Phosphoprotein</keyword>
<dbReference type="EC" id="1.2.1.31" evidence="6"/>
<dbReference type="Pfam" id="PF07993">
    <property type="entry name" value="NAD_binding_4"/>
    <property type="match status" value="1"/>
</dbReference>
<dbReference type="Proteomes" id="UP000799767">
    <property type="component" value="Unassembled WGS sequence"/>
</dbReference>
<dbReference type="InterPro" id="IPR036736">
    <property type="entry name" value="ACP-like_sf"/>
</dbReference>
<evidence type="ECO:0000256" key="18">
    <source>
        <dbReference type="SAM" id="MobiDB-lite"/>
    </source>
</evidence>
<accession>A0A6A6Q577</accession>
<comment type="catalytic activity">
    <reaction evidence="15">
        <text>(S)-2-amino-6-oxohexanoate + AMP + diphosphate + NADP(+) = L-2-aminoadipate + ATP + NADPH + H(+)</text>
        <dbReference type="Rhea" id="RHEA:46936"/>
        <dbReference type="ChEBI" id="CHEBI:15378"/>
        <dbReference type="ChEBI" id="CHEBI:30616"/>
        <dbReference type="ChEBI" id="CHEBI:33019"/>
        <dbReference type="ChEBI" id="CHEBI:57783"/>
        <dbReference type="ChEBI" id="CHEBI:58321"/>
        <dbReference type="ChEBI" id="CHEBI:58349"/>
        <dbReference type="ChEBI" id="CHEBI:58672"/>
        <dbReference type="ChEBI" id="CHEBI:456215"/>
        <dbReference type="EC" id="1.2.1.95"/>
    </reaction>
</comment>
<dbReference type="Gene3D" id="3.40.50.12780">
    <property type="entry name" value="N-terminal domain of ligase-like"/>
    <property type="match status" value="1"/>
</dbReference>
<dbReference type="PROSITE" id="PS00455">
    <property type="entry name" value="AMP_BINDING"/>
    <property type="match status" value="1"/>
</dbReference>
<dbReference type="AlphaFoldDB" id="A0A6A6Q577"/>
<dbReference type="PIRSF" id="PIRSF001617">
    <property type="entry name" value="Alpha-AR"/>
    <property type="match status" value="1"/>
</dbReference>
<keyword evidence="21" id="KW-1185">Reference proteome</keyword>
<evidence type="ECO:0000256" key="13">
    <source>
        <dbReference type="ARBA" id="ARBA00031335"/>
    </source>
</evidence>
<dbReference type="NCBIfam" id="TIGR01746">
    <property type="entry name" value="Thioester-redct"/>
    <property type="match status" value="1"/>
</dbReference>
<evidence type="ECO:0000256" key="1">
    <source>
        <dbReference type="ARBA" id="ARBA00001957"/>
    </source>
</evidence>
<dbReference type="GeneID" id="54471483"/>
<gene>
    <name evidence="20" type="ORF">BDY17DRAFT_243920</name>
</gene>
<evidence type="ECO:0000256" key="5">
    <source>
        <dbReference type="ARBA" id="ARBA00012913"/>
    </source>
</evidence>
<evidence type="ECO:0000256" key="14">
    <source>
        <dbReference type="ARBA" id="ARBA00032195"/>
    </source>
</evidence>
<dbReference type="Gene3D" id="1.10.1200.10">
    <property type="entry name" value="ACP-like"/>
    <property type="match status" value="1"/>
</dbReference>
<evidence type="ECO:0000256" key="12">
    <source>
        <dbReference type="ARBA" id="ARBA00023154"/>
    </source>
</evidence>
<organism evidence="20 21">
    <name type="scientific">Neohortaea acidophila</name>
    <dbReference type="NCBI Taxonomy" id="245834"/>
    <lineage>
        <taxon>Eukaryota</taxon>
        <taxon>Fungi</taxon>
        <taxon>Dikarya</taxon>
        <taxon>Ascomycota</taxon>
        <taxon>Pezizomycotina</taxon>
        <taxon>Dothideomycetes</taxon>
        <taxon>Dothideomycetidae</taxon>
        <taxon>Mycosphaerellales</taxon>
        <taxon>Teratosphaeriaceae</taxon>
        <taxon>Neohortaea</taxon>
    </lineage>
</organism>
<evidence type="ECO:0000256" key="9">
    <source>
        <dbReference type="ARBA" id="ARBA00022605"/>
    </source>
</evidence>
<evidence type="ECO:0000256" key="4">
    <source>
        <dbReference type="ARBA" id="ARBA00006432"/>
    </source>
</evidence>
<comment type="catalytic activity">
    <reaction evidence="17">
        <text>(S)-2-amino-6-oxohexanoate + NADP(+) + H2O = L-2-aminoadipate + NADPH + 2 H(+)</text>
        <dbReference type="Rhea" id="RHEA:12304"/>
        <dbReference type="ChEBI" id="CHEBI:15377"/>
        <dbReference type="ChEBI" id="CHEBI:15378"/>
        <dbReference type="ChEBI" id="CHEBI:57783"/>
        <dbReference type="ChEBI" id="CHEBI:58321"/>
        <dbReference type="ChEBI" id="CHEBI:58349"/>
        <dbReference type="ChEBI" id="CHEBI:58672"/>
        <dbReference type="EC" id="1.2.1.31"/>
    </reaction>
</comment>
<evidence type="ECO:0000256" key="16">
    <source>
        <dbReference type="ARBA" id="ARBA00048414"/>
    </source>
</evidence>
<keyword evidence="12" id="KW-0457">Lysine biosynthesis</keyword>
<dbReference type="GO" id="GO:0019878">
    <property type="term" value="P:lysine biosynthetic process via aminoadipic acid"/>
    <property type="evidence" value="ECO:0007669"/>
    <property type="project" value="UniProtKB-UniPathway"/>
</dbReference>
<dbReference type="InterPro" id="IPR020845">
    <property type="entry name" value="AMP-binding_CS"/>
</dbReference>
<dbReference type="EC" id="1.2.1.95" evidence="5"/>
<dbReference type="GO" id="GO:0004043">
    <property type="term" value="F:L-aminoadipate-semialdehyde dehydrogenase [NAD(P)+] activity"/>
    <property type="evidence" value="ECO:0007669"/>
    <property type="project" value="UniProtKB-EC"/>
</dbReference>
<keyword evidence="10" id="KW-0521">NADP</keyword>
<dbReference type="InterPro" id="IPR036291">
    <property type="entry name" value="NAD(P)-bd_dom_sf"/>
</dbReference>
<sequence>MALASHDVRPDPTSDLHWSDYRGAIHEIFAANAAKHPDRTCVVETASSDTPRREFNYQQIDQASNIVAHHLVDQGVQRGEVVMVYAHRGVDLVVAVMGVLKAGATFSVIDPAYPPDRQIIYLDVARPRALVVIDKATRDAGPLDRSVRDWIKENLDLRTEVPALKLQNDGTVLGGSSSGQEDCLAHSVSKKATLPGVVVGPDSTPTLSFTSGSEGKPKGVKGRHFSLAYYFPWMKERFGLSENDRFSMLSGIAHDPIQRDIFTPLFLGASLIVPPAEYITFDRLATWASTNEITVTHLTPAMGQILLGSTEPKVTSLHGAFFVGDVLLKRDCRRLQQLAPNCRIKNMYGTTETQRAVSYYELPSLNEDAEYLDHMGDVIPAGKGMMDVQLLVVDREKPERQCELGEIGEIYVRAGGLAEHYLGDPTKSKEKFVVNWFVDPQKWVDEDKKRVAASNTAEPWRECYLGPRDRMYRSGDLGRYMPDGNVECCGRADDQVKIRGFRIELGEIDTHLSQHPLIRENVTLVRRDHNEEQILVSYYVPDMKKWREWYSQQEETSRTVQTTNGIRRRESANEGMGMAQRMRIFELLTFNARDALKKKLPAYAVPTLFIPMLRLPLTPNGKVDRRALPFPEEADLLGAISKATDLDSRTETENALAEIWAFHLPRQTADSLPRDAKFEDLGGNSIMAVQILPKINKRWKGANVPMSAMASKQPTLRRLARYIDRSLDPVGLRMDAAEEGEEEEHQQEQYSNDLSVQVAALPASLPSASLRELSELYHGARILLTGATGFLGAYILHEAIMRSSPCHVYAHVRASSHREGMERIRMTCKAYGLWHEWWATEGNLEVVIGDLEKPKLGMNDADYRKIAEDAELIIHNGARVHWLSPYESLKAANVQSTLECIQLCTTGRGKRLAFVSSTSVLDSEHFVEMTDAGQPVLETDDLEGSRQGLDTGYGQTKWVSELLIREACRRGLNGVIIRPGYVMGDEDSGVSNTDDFLIRMLKGCVQVGCRPDITNTINMVPVRTVARKILAAAFQSPTASVAQIESHPRLTFNDYLGILEHYGYPVPLVPYADWKRKVEEYVESSDSGEELALLGLFHMVTGDLPASTKAPALDDRNAAEAMSKDAQALGRPLPLGGVTKEAVGAYLGYLIARGFMRAPATPSKELPVRNLSKEQSEALAKVGGRGGTAS</sequence>
<comment type="catalytic activity">
    <reaction evidence="16">
        <text>(S)-2-amino-6-oxohexanoate + NAD(+) + H2O = L-2-aminoadipate + NADH + 2 H(+)</text>
        <dbReference type="Rhea" id="RHEA:12308"/>
        <dbReference type="ChEBI" id="CHEBI:15377"/>
        <dbReference type="ChEBI" id="CHEBI:15378"/>
        <dbReference type="ChEBI" id="CHEBI:57540"/>
        <dbReference type="ChEBI" id="CHEBI:57945"/>
        <dbReference type="ChEBI" id="CHEBI:58321"/>
        <dbReference type="ChEBI" id="CHEBI:58672"/>
        <dbReference type="EC" id="1.2.1.31"/>
    </reaction>
</comment>
<evidence type="ECO:0000256" key="8">
    <source>
        <dbReference type="ARBA" id="ARBA00022553"/>
    </source>
</evidence>
<keyword evidence="9" id="KW-0028">Amino-acid biosynthesis</keyword>
<keyword evidence="11" id="KW-0560">Oxidoreductase</keyword>
<evidence type="ECO:0000256" key="11">
    <source>
        <dbReference type="ARBA" id="ARBA00023002"/>
    </source>
</evidence>
<dbReference type="NCBIfam" id="TIGR01733">
    <property type="entry name" value="AA-adenyl-dom"/>
    <property type="match status" value="1"/>
</dbReference>
<dbReference type="InterPro" id="IPR045851">
    <property type="entry name" value="AMP-bd_C_sf"/>
</dbReference>
<evidence type="ECO:0000256" key="15">
    <source>
        <dbReference type="ARBA" id="ARBA00048260"/>
    </source>
</evidence>
<feature type="region of interest" description="Disordered" evidence="18">
    <location>
        <begin position="1166"/>
        <end position="1190"/>
    </location>
</feature>
<name>A0A6A6Q577_9PEZI</name>
<evidence type="ECO:0000313" key="21">
    <source>
        <dbReference type="Proteomes" id="UP000799767"/>
    </source>
</evidence>
<dbReference type="RefSeq" id="XP_033594109.1">
    <property type="nucleotide sequence ID" value="XM_033730481.1"/>
</dbReference>
<dbReference type="Pfam" id="PF00501">
    <property type="entry name" value="AMP-binding"/>
    <property type="match status" value="1"/>
</dbReference>
<reference evidence="20" key="1">
    <citation type="journal article" date="2020" name="Stud. Mycol.">
        <title>101 Dothideomycetes genomes: a test case for predicting lifestyles and emergence of pathogens.</title>
        <authorList>
            <person name="Haridas S."/>
            <person name="Albert R."/>
            <person name="Binder M."/>
            <person name="Bloem J."/>
            <person name="Labutti K."/>
            <person name="Salamov A."/>
            <person name="Andreopoulos B."/>
            <person name="Baker S."/>
            <person name="Barry K."/>
            <person name="Bills G."/>
            <person name="Bluhm B."/>
            <person name="Cannon C."/>
            <person name="Castanera R."/>
            <person name="Culley D."/>
            <person name="Daum C."/>
            <person name="Ezra D."/>
            <person name="Gonzalez J."/>
            <person name="Henrissat B."/>
            <person name="Kuo A."/>
            <person name="Liang C."/>
            <person name="Lipzen A."/>
            <person name="Lutzoni F."/>
            <person name="Magnuson J."/>
            <person name="Mondo S."/>
            <person name="Nolan M."/>
            <person name="Ohm R."/>
            <person name="Pangilinan J."/>
            <person name="Park H.-J."/>
            <person name="Ramirez L."/>
            <person name="Alfaro M."/>
            <person name="Sun H."/>
            <person name="Tritt A."/>
            <person name="Yoshinaga Y."/>
            <person name="Zwiers L.-H."/>
            <person name="Turgeon B."/>
            <person name="Goodwin S."/>
            <person name="Spatafora J."/>
            <person name="Crous P."/>
            <person name="Grigoriev I."/>
        </authorList>
    </citation>
    <scope>NUCLEOTIDE SEQUENCE</scope>
    <source>
        <strain evidence="20">CBS 113389</strain>
    </source>
</reference>
<evidence type="ECO:0000256" key="10">
    <source>
        <dbReference type="ARBA" id="ARBA00022857"/>
    </source>
</evidence>
<keyword evidence="7" id="KW-0596">Phosphopantetheine</keyword>
<dbReference type="PROSITE" id="PS50075">
    <property type="entry name" value="CARRIER"/>
    <property type="match status" value="1"/>
</dbReference>
<dbReference type="Gene3D" id="3.30.300.30">
    <property type="match status" value="1"/>
</dbReference>
<dbReference type="InterPro" id="IPR013120">
    <property type="entry name" value="FAR_NAD-bd"/>
</dbReference>
<evidence type="ECO:0000259" key="19">
    <source>
        <dbReference type="PROSITE" id="PS50075"/>
    </source>
</evidence>
<comment type="function">
    <text evidence="2">Catalyzes the activation of alpha-aminoadipate by ATP-dependent adenylation and the reduction of activated alpha-aminoadipate by NADPH. The activated alpha-aminoadipate is bound to the phosphopantheinyl group of the enzyme itself before it is reduced to (S)-2-amino-6-oxohexanoate.</text>
</comment>
<evidence type="ECO:0000256" key="7">
    <source>
        <dbReference type="ARBA" id="ARBA00022450"/>
    </source>
</evidence>
<dbReference type="Pfam" id="PF00550">
    <property type="entry name" value="PP-binding"/>
    <property type="match status" value="1"/>
</dbReference>
<dbReference type="PANTHER" id="PTHR44845">
    <property type="entry name" value="CARRIER DOMAIN-CONTAINING PROTEIN"/>
    <property type="match status" value="1"/>
</dbReference>
<dbReference type="InterPro" id="IPR042099">
    <property type="entry name" value="ANL_N_sf"/>
</dbReference>
<dbReference type="OrthoDB" id="329835at2759"/>
<comment type="similarity">
    <text evidence="4">Belongs to the ATP-dependent AMP-binding enzyme family.</text>
</comment>
<evidence type="ECO:0000256" key="3">
    <source>
        <dbReference type="ARBA" id="ARBA00004827"/>
    </source>
</evidence>
<evidence type="ECO:0000256" key="6">
    <source>
        <dbReference type="ARBA" id="ARBA00013073"/>
    </source>
</evidence>
<dbReference type="Gene3D" id="3.40.50.720">
    <property type="entry name" value="NAD(P)-binding Rossmann-like Domain"/>
    <property type="match status" value="1"/>
</dbReference>
<dbReference type="SUPFAM" id="SSF56801">
    <property type="entry name" value="Acetyl-CoA synthetase-like"/>
    <property type="match status" value="1"/>
</dbReference>
<dbReference type="InterPro" id="IPR010071">
    <property type="entry name" value="AA_adenyl_dom"/>
</dbReference>
<proteinExistence type="inferred from homology"/>
<comment type="pathway">
    <text evidence="3">Amino-acid biosynthesis; L-lysine biosynthesis via AAA pathway; L-lysine from L-alpha-aminoadipate (fungal route): step 1/3.</text>
</comment>
<dbReference type="InterPro" id="IPR009081">
    <property type="entry name" value="PP-bd_ACP"/>
</dbReference>
<evidence type="ECO:0000313" key="20">
    <source>
        <dbReference type="EMBL" id="KAF2487540.1"/>
    </source>
</evidence>